<feature type="transmembrane region" description="Helical" evidence="9">
    <location>
        <begin position="53"/>
        <end position="70"/>
    </location>
</feature>
<dbReference type="Pfam" id="PF00584">
    <property type="entry name" value="SecE"/>
    <property type="match status" value="1"/>
</dbReference>
<dbReference type="OrthoDB" id="284370at2"/>
<dbReference type="KEGG" id="ipa:Isop_0111"/>
<evidence type="ECO:0000256" key="8">
    <source>
        <dbReference type="ARBA" id="ARBA00023136"/>
    </source>
</evidence>
<protein>
    <recommendedName>
        <fullName evidence="9">Protein translocase subunit SecE</fullName>
    </recommendedName>
</protein>
<dbReference type="HAMAP" id="MF_00422">
    <property type="entry name" value="SecE"/>
    <property type="match status" value="1"/>
</dbReference>
<evidence type="ECO:0000256" key="2">
    <source>
        <dbReference type="ARBA" id="ARBA00022448"/>
    </source>
</evidence>
<dbReference type="GO" id="GO:0006605">
    <property type="term" value="P:protein targeting"/>
    <property type="evidence" value="ECO:0007669"/>
    <property type="project" value="UniProtKB-UniRule"/>
</dbReference>
<evidence type="ECO:0000256" key="3">
    <source>
        <dbReference type="ARBA" id="ARBA00022475"/>
    </source>
</evidence>
<dbReference type="EMBL" id="CP002353">
    <property type="protein sequence ID" value="ADV60708.1"/>
    <property type="molecule type" value="Genomic_DNA"/>
</dbReference>
<organism evidence="10 11">
    <name type="scientific">Isosphaera pallida (strain ATCC 43644 / DSM 9630 / IS1B)</name>
    <dbReference type="NCBI Taxonomy" id="575540"/>
    <lineage>
        <taxon>Bacteria</taxon>
        <taxon>Pseudomonadati</taxon>
        <taxon>Planctomycetota</taxon>
        <taxon>Planctomycetia</taxon>
        <taxon>Isosphaerales</taxon>
        <taxon>Isosphaeraceae</taxon>
        <taxon>Isosphaera</taxon>
    </lineage>
</organism>
<evidence type="ECO:0000313" key="11">
    <source>
        <dbReference type="Proteomes" id="UP000008631"/>
    </source>
</evidence>
<dbReference type="PANTHER" id="PTHR33910:SF1">
    <property type="entry name" value="PROTEIN TRANSLOCASE SUBUNIT SECE"/>
    <property type="match status" value="1"/>
</dbReference>
<comment type="subcellular location">
    <subcellularLocation>
        <location evidence="1">Membrane</location>
    </subcellularLocation>
</comment>
<evidence type="ECO:0000313" key="10">
    <source>
        <dbReference type="EMBL" id="ADV60708.1"/>
    </source>
</evidence>
<dbReference type="HOGENOM" id="CLU_129315_0_0_0"/>
<comment type="function">
    <text evidence="9">Essential subunit of the Sec protein translocation channel SecYEG. Clamps together the 2 halves of SecY. May contact the channel plug during translocation.</text>
</comment>
<dbReference type="InParanoid" id="E8R5G7"/>
<dbReference type="GO" id="GO:0043952">
    <property type="term" value="P:protein transport by the Sec complex"/>
    <property type="evidence" value="ECO:0007669"/>
    <property type="project" value="UniProtKB-UniRule"/>
</dbReference>
<keyword evidence="11" id="KW-1185">Reference proteome</keyword>
<feature type="transmembrane region" description="Helical" evidence="9">
    <location>
        <begin position="82"/>
        <end position="100"/>
    </location>
</feature>
<keyword evidence="4 9" id="KW-0812">Transmembrane</keyword>
<sequence length="167" mass="18696">MGQVKDGSQTAAKAAARAEGDFGGSAKPKRQGPTYWTNLVSTDLYKFNLGRKVRWTTFIALAILIVYGVQQLTVQLADQSLLVARVFPLGFGGLLLWIAFRTIQYPRFAEFLIATEAEMNKVSWISRDDLRTSTIVVLVCVVILSIYLFIVDIIWLKILELVGVIQR</sequence>
<dbReference type="PANTHER" id="PTHR33910">
    <property type="entry name" value="PROTEIN TRANSLOCASE SUBUNIT SECE"/>
    <property type="match status" value="1"/>
</dbReference>
<reference key="1">
    <citation type="submission" date="2010-11" db="EMBL/GenBank/DDBJ databases">
        <title>The complete sequence of chromosome of Isophaera pallida ATCC 43644.</title>
        <authorList>
            <consortium name="US DOE Joint Genome Institute (JGI-PGF)"/>
            <person name="Lucas S."/>
            <person name="Copeland A."/>
            <person name="Lapidus A."/>
            <person name="Bruce D."/>
            <person name="Goodwin L."/>
            <person name="Pitluck S."/>
            <person name="Kyrpides N."/>
            <person name="Mavromatis K."/>
            <person name="Pagani I."/>
            <person name="Ivanova N."/>
            <person name="Saunders E."/>
            <person name="Brettin T."/>
            <person name="Detter J.C."/>
            <person name="Han C."/>
            <person name="Tapia R."/>
            <person name="Land M."/>
            <person name="Hauser L."/>
            <person name="Markowitz V."/>
            <person name="Cheng J.-F."/>
            <person name="Hugenholtz P."/>
            <person name="Woyke T."/>
            <person name="Wu D."/>
            <person name="Eisen J.A."/>
        </authorList>
    </citation>
    <scope>NUCLEOTIDE SEQUENCE</scope>
    <source>
        <strain>ATCC 43644</strain>
    </source>
</reference>
<reference evidence="10 11" key="2">
    <citation type="journal article" date="2011" name="Stand. Genomic Sci.">
        <title>Complete genome sequence of Isosphaera pallida type strain (IS1B).</title>
        <authorList>
            <consortium name="US DOE Joint Genome Institute (JGI-PGF)"/>
            <person name="Goker M."/>
            <person name="Cleland D."/>
            <person name="Saunders E."/>
            <person name="Lapidus A."/>
            <person name="Nolan M."/>
            <person name="Lucas S."/>
            <person name="Hammon N."/>
            <person name="Deshpande S."/>
            <person name="Cheng J.F."/>
            <person name="Tapia R."/>
            <person name="Han C."/>
            <person name="Goodwin L."/>
            <person name="Pitluck S."/>
            <person name="Liolios K."/>
            <person name="Pagani I."/>
            <person name="Ivanova N."/>
            <person name="Mavromatis K."/>
            <person name="Pati A."/>
            <person name="Chen A."/>
            <person name="Palaniappan K."/>
            <person name="Land M."/>
            <person name="Hauser L."/>
            <person name="Chang Y.J."/>
            <person name="Jeffries C.D."/>
            <person name="Detter J.C."/>
            <person name="Beck B."/>
            <person name="Woyke T."/>
            <person name="Bristow J."/>
            <person name="Eisen J.A."/>
            <person name="Markowitz V."/>
            <person name="Hugenholtz P."/>
            <person name="Kyrpides N.C."/>
            <person name="Klenk H.P."/>
        </authorList>
    </citation>
    <scope>NUCLEOTIDE SEQUENCE [LARGE SCALE GENOMIC DNA]</scope>
    <source>
        <strain evidence="11">ATCC 43644 / DSM 9630 / IS1B</strain>
    </source>
</reference>
<dbReference type="GO" id="GO:0005886">
    <property type="term" value="C:plasma membrane"/>
    <property type="evidence" value="ECO:0007669"/>
    <property type="project" value="UniProtKB-UniRule"/>
</dbReference>
<evidence type="ECO:0000256" key="5">
    <source>
        <dbReference type="ARBA" id="ARBA00022927"/>
    </source>
</evidence>
<dbReference type="InterPro" id="IPR005807">
    <property type="entry name" value="SecE_bac"/>
</dbReference>
<dbReference type="AlphaFoldDB" id="E8R5G7"/>
<evidence type="ECO:0000256" key="1">
    <source>
        <dbReference type="ARBA" id="ARBA00004370"/>
    </source>
</evidence>
<keyword evidence="2 9" id="KW-0813">Transport</keyword>
<dbReference type="Gene3D" id="1.20.5.1030">
    <property type="entry name" value="Preprotein translocase secy subunit"/>
    <property type="match status" value="1"/>
</dbReference>
<accession>E8R5G7</accession>
<evidence type="ECO:0000256" key="4">
    <source>
        <dbReference type="ARBA" id="ARBA00022692"/>
    </source>
</evidence>
<dbReference type="GO" id="GO:0009306">
    <property type="term" value="P:protein secretion"/>
    <property type="evidence" value="ECO:0007669"/>
    <property type="project" value="UniProtKB-UniRule"/>
</dbReference>
<comment type="caution">
    <text evidence="9">Lacks conserved residue(s) required for the propagation of feature annotation.</text>
</comment>
<dbReference type="GO" id="GO:0065002">
    <property type="term" value="P:intracellular protein transmembrane transport"/>
    <property type="evidence" value="ECO:0007669"/>
    <property type="project" value="UniProtKB-UniRule"/>
</dbReference>
<evidence type="ECO:0000256" key="7">
    <source>
        <dbReference type="ARBA" id="ARBA00023010"/>
    </source>
</evidence>
<comment type="similarity">
    <text evidence="9">Belongs to the SecE/SEC61-gamma family.</text>
</comment>
<keyword evidence="8 9" id="KW-0472">Membrane</keyword>
<evidence type="ECO:0000256" key="9">
    <source>
        <dbReference type="HAMAP-Rule" id="MF_00422"/>
    </source>
</evidence>
<dbReference type="eggNOG" id="COG0690">
    <property type="taxonomic scope" value="Bacteria"/>
</dbReference>
<gene>
    <name evidence="9" type="primary">secE</name>
    <name evidence="10" type="ordered locus">Isop_0111</name>
</gene>
<keyword evidence="3 9" id="KW-1003">Cell membrane</keyword>
<dbReference type="InterPro" id="IPR001901">
    <property type="entry name" value="Translocase_SecE/Sec61-g"/>
</dbReference>
<proteinExistence type="inferred from homology"/>
<dbReference type="NCBIfam" id="TIGR00964">
    <property type="entry name" value="secE_bact"/>
    <property type="match status" value="1"/>
</dbReference>
<keyword evidence="7 9" id="KW-0811">Translocation</keyword>
<evidence type="ECO:0000256" key="6">
    <source>
        <dbReference type="ARBA" id="ARBA00022989"/>
    </source>
</evidence>
<dbReference type="GO" id="GO:0008320">
    <property type="term" value="F:protein transmembrane transporter activity"/>
    <property type="evidence" value="ECO:0007669"/>
    <property type="project" value="UniProtKB-UniRule"/>
</dbReference>
<dbReference type="STRING" id="575540.Isop_0111"/>
<keyword evidence="9" id="KW-0997">Cell inner membrane</keyword>
<dbReference type="RefSeq" id="WP_013562997.1">
    <property type="nucleotide sequence ID" value="NC_014962.1"/>
</dbReference>
<dbReference type="Proteomes" id="UP000008631">
    <property type="component" value="Chromosome"/>
</dbReference>
<dbReference type="InterPro" id="IPR038379">
    <property type="entry name" value="SecE_sf"/>
</dbReference>
<keyword evidence="6 9" id="KW-1133">Transmembrane helix</keyword>
<comment type="subunit">
    <text evidence="9">Component of the Sec protein translocase complex. Heterotrimer consisting of SecY, SecE and SecG subunits. The heterotrimers can form oligomers, although 1 heterotrimer is thought to be able to translocate proteins. Interacts with the ribosome. Interacts with SecDF, and other proteins may be involved. Interacts with SecA.</text>
</comment>
<feature type="transmembrane region" description="Helical" evidence="9">
    <location>
        <begin position="135"/>
        <end position="158"/>
    </location>
</feature>
<keyword evidence="5 9" id="KW-0653">Protein transport</keyword>
<name>E8R5G7_ISOPI</name>